<name>A0A127AWR7_9CAUD</name>
<dbReference type="Proteomes" id="UP000203261">
    <property type="component" value="Segment"/>
</dbReference>
<feature type="transmembrane region" description="Helical" evidence="1">
    <location>
        <begin position="37"/>
        <end position="60"/>
    </location>
</feature>
<organism evidence="2 3">
    <name type="scientific">Bacillus phage SP-15</name>
    <dbReference type="NCBI Taxonomy" id="1792032"/>
    <lineage>
        <taxon>Viruses</taxon>
        <taxon>Duplodnaviria</taxon>
        <taxon>Heunggongvirae</taxon>
        <taxon>Uroviricota</taxon>
        <taxon>Caudoviricetes</taxon>
        <taxon>Thornevirus</taxon>
        <taxon>Thornevirus SP15</taxon>
    </lineage>
</organism>
<sequence>MRNSDAKYAFLMTVFTVANIGISSSIAGMVGTFNENAIKLTFLICMIVGLIAISIFHWTYGRYMKFK</sequence>
<evidence type="ECO:0000256" key="1">
    <source>
        <dbReference type="SAM" id="Phobius"/>
    </source>
</evidence>
<proteinExistence type="predicted"/>
<dbReference type="RefSeq" id="YP_009302621.1">
    <property type="nucleotide sequence ID" value="NC_031245.1"/>
</dbReference>
<keyword evidence="1" id="KW-0812">Transmembrane</keyword>
<dbReference type="GeneID" id="29125400"/>
<reference evidence="2 3" key="1">
    <citation type="submission" date="2015-08" db="EMBL/GenBank/DDBJ databases">
        <authorList>
            <person name="Babu N.S."/>
            <person name="Beckwith C.J."/>
            <person name="Beseler K.G."/>
            <person name="Brison A."/>
            <person name="Carone J.V."/>
            <person name="Caskin T.P."/>
            <person name="Diamond M."/>
            <person name="Durham M.E."/>
            <person name="Foxe J.M."/>
            <person name="Go M."/>
            <person name="Henderson B.A."/>
            <person name="Jones I.B."/>
            <person name="McGettigan J.A."/>
            <person name="Micheletti S.J."/>
            <person name="Nasrallah M.E."/>
            <person name="Ortiz D."/>
            <person name="Piller C.R."/>
            <person name="Privatt S.R."/>
            <person name="Schneider S.L."/>
            <person name="Sharp S."/>
            <person name="Smith T.C."/>
            <person name="Stanton J.D."/>
            <person name="Ullery H.E."/>
            <person name="Wilson R.J."/>
            <person name="Serrano M.G."/>
            <person name="Buck G."/>
            <person name="Lee V."/>
            <person name="Wang Y."/>
            <person name="Carvalho R."/>
            <person name="Voegtly L."/>
            <person name="Shi R."/>
            <person name="Duckworth R."/>
            <person name="Johnson A."/>
            <person name="Loviza R."/>
            <person name="Walstead R."/>
            <person name="Shah Z."/>
            <person name="Kiflezghi M."/>
            <person name="Wade K."/>
            <person name="Ball S.L."/>
            <person name="Bradley K.W."/>
            <person name="Asai D.J."/>
            <person name="Bowman C.A."/>
            <person name="Russell D.A."/>
            <person name="Pope W.H."/>
            <person name="Jacobs-Sera D."/>
            <person name="Hendrix R.W."/>
            <person name="Hatfull G.F."/>
        </authorList>
    </citation>
    <scope>NUCLEOTIDE SEQUENCE [LARGE SCALE GENOMIC DNA]</scope>
</reference>
<keyword evidence="1" id="KW-1133">Transmembrane helix</keyword>
<evidence type="ECO:0000313" key="3">
    <source>
        <dbReference type="Proteomes" id="UP000203261"/>
    </source>
</evidence>
<dbReference type="EMBL" id="KT624200">
    <property type="protein sequence ID" value="AMM45032.1"/>
    <property type="molecule type" value="Genomic_DNA"/>
</dbReference>
<protein>
    <submittedName>
        <fullName evidence="2">Putative membrane protein</fullName>
    </submittedName>
</protein>
<dbReference type="KEGG" id="vg:29125400"/>
<gene>
    <name evidence="2" type="ORF">SP15_230</name>
</gene>
<keyword evidence="3" id="KW-1185">Reference proteome</keyword>
<feature type="transmembrane region" description="Helical" evidence="1">
    <location>
        <begin position="9"/>
        <end position="31"/>
    </location>
</feature>
<accession>A0A127AWR7</accession>
<evidence type="ECO:0000313" key="2">
    <source>
        <dbReference type="EMBL" id="AMM45032.1"/>
    </source>
</evidence>
<keyword evidence="1" id="KW-0472">Membrane</keyword>